<evidence type="ECO:0000313" key="3">
    <source>
        <dbReference type="Proteomes" id="UP000292702"/>
    </source>
</evidence>
<protein>
    <submittedName>
        <fullName evidence="2">Uncharacterized protein</fullName>
    </submittedName>
</protein>
<evidence type="ECO:0000256" key="1">
    <source>
        <dbReference type="SAM" id="MobiDB-lite"/>
    </source>
</evidence>
<dbReference type="Proteomes" id="UP000292702">
    <property type="component" value="Unassembled WGS sequence"/>
</dbReference>
<evidence type="ECO:0000313" key="2">
    <source>
        <dbReference type="EMBL" id="TCD65541.1"/>
    </source>
</evidence>
<dbReference type="EMBL" id="RWJN01000175">
    <property type="protein sequence ID" value="TCD65541.1"/>
    <property type="molecule type" value="Genomic_DNA"/>
</dbReference>
<organism evidence="2 3">
    <name type="scientific">Steccherinum ochraceum</name>
    <dbReference type="NCBI Taxonomy" id="92696"/>
    <lineage>
        <taxon>Eukaryota</taxon>
        <taxon>Fungi</taxon>
        <taxon>Dikarya</taxon>
        <taxon>Basidiomycota</taxon>
        <taxon>Agaricomycotina</taxon>
        <taxon>Agaricomycetes</taxon>
        <taxon>Polyporales</taxon>
        <taxon>Steccherinaceae</taxon>
        <taxon>Steccherinum</taxon>
    </lineage>
</organism>
<accession>A0A4R0RC35</accession>
<gene>
    <name evidence="2" type="ORF">EIP91_002505</name>
</gene>
<reference evidence="2 3" key="1">
    <citation type="submission" date="2018-11" db="EMBL/GenBank/DDBJ databases">
        <title>Genome assembly of Steccherinum ochraceum LE-BIN_3174, the white-rot fungus of the Steccherinaceae family (The Residual Polyporoid clade, Polyporales, Basidiomycota).</title>
        <authorList>
            <person name="Fedorova T.V."/>
            <person name="Glazunova O.A."/>
            <person name="Landesman E.O."/>
            <person name="Moiseenko K.V."/>
            <person name="Psurtseva N.V."/>
            <person name="Savinova O.S."/>
            <person name="Shakhova N.V."/>
            <person name="Tyazhelova T.V."/>
            <person name="Vasina D.V."/>
        </authorList>
    </citation>
    <scope>NUCLEOTIDE SEQUENCE [LARGE SCALE GENOMIC DNA]</scope>
    <source>
        <strain evidence="2 3">LE-BIN_3174</strain>
    </source>
</reference>
<feature type="region of interest" description="Disordered" evidence="1">
    <location>
        <begin position="1"/>
        <end position="20"/>
    </location>
</feature>
<proteinExistence type="predicted"/>
<comment type="caution">
    <text evidence="2">The sequence shown here is derived from an EMBL/GenBank/DDBJ whole genome shotgun (WGS) entry which is preliminary data.</text>
</comment>
<keyword evidence="3" id="KW-1185">Reference proteome</keyword>
<dbReference type="AlphaFoldDB" id="A0A4R0RC35"/>
<name>A0A4R0RC35_9APHY</name>
<sequence>MPKVVTKSNFRRKLHSSSAPSKRVAFAAVNERLEDELDDSSETHYEEFSLQEEPDIRSMFPRRIRNWPEEKIREFEDRMRSPYDLSPIPSTKNSQKWQYYFGYYVTPSEIRRFSEKYNAEWPKDPNDTRALPDPGAFIEYMLSFAMLDGREVKLRGAWVRKEDKEQLPSIEEPVGEDCYVLVVLSLTDYRRGYRPRYVEIRELNKMMRRKPCWWEAVV</sequence>